<evidence type="ECO:0000256" key="3">
    <source>
        <dbReference type="RuleBase" id="RU362073"/>
    </source>
</evidence>
<dbReference type="InterPro" id="IPR001492">
    <property type="entry name" value="Flagellin"/>
</dbReference>
<name>A0A086Y3I9_9RHOB</name>
<dbReference type="STRING" id="1105367.CG50_11520"/>
<dbReference type="PRINTS" id="PR00207">
    <property type="entry name" value="FLAGELLIN"/>
</dbReference>
<sequence>MTSILTNSSAMVALQTLKSINGNLSDTQNQISTGKAISSAKDNAAVWSISKVMETDVSTIDSITSSLNLGQSTVSVARQAAESVVSKLQSMQEIAVNASSDNVDHSTLTEQMGQLAESIKSVIGSAQFNGLNLLDGSSSGMSMLSSFSRSGNTITTSSLTVEAKDLLNGAYVAKSAFTGTTGASATGDTFAMTLDATTGTGDITFDTSTLAAGDTVSLTISGQKVSYTLSAEDMASTSPSALVATGLKSAIESLGISGLTVDYDDTSADTLSLSNTGGTALSVTGQYANAGSTDLATLDVSTSTAAAASVEKLSALISQATAVASYYGSTETQLSDQADFMSTLSDAMTTGIGSLVDADMEEASARLTALQTQQQLGIQALSIANQQPQTILSLFK</sequence>
<dbReference type="Gene3D" id="6.10.10.10">
    <property type="entry name" value="Flagellar export chaperone, C-terminal domain"/>
    <property type="match status" value="1"/>
</dbReference>
<dbReference type="Pfam" id="PF00700">
    <property type="entry name" value="Flagellin_C"/>
    <property type="match status" value="1"/>
</dbReference>
<dbReference type="Proteomes" id="UP000028824">
    <property type="component" value="Unassembled WGS sequence"/>
</dbReference>
<dbReference type="Gene3D" id="3.30.70.2120">
    <property type="match status" value="1"/>
</dbReference>
<dbReference type="GO" id="GO:0005576">
    <property type="term" value="C:extracellular region"/>
    <property type="evidence" value="ECO:0007669"/>
    <property type="project" value="UniProtKB-SubCell"/>
</dbReference>
<proteinExistence type="inferred from homology"/>
<dbReference type="PANTHER" id="PTHR42792">
    <property type="entry name" value="FLAGELLIN"/>
    <property type="match status" value="1"/>
</dbReference>
<comment type="caution">
    <text evidence="6">The sequence shown here is derived from an EMBL/GenBank/DDBJ whole genome shotgun (WGS) entry which is preliminary data.</text>
</comment>
<dbReference type="PANTHER" id="PTHR42792:SF2">
    <property type="entry name" value="FLAGELLIN"/>
    <property type="match status" value="1"/>
</dbReference>
<dbReference type="Gene3D" id="1.20.1330.10">
    <property type="entry name" value="f41 fragment of flagellin, N-terminal domain"/>
    <property type="match status" value="1"/>
</dbReference>
<evidence type="ECO:0000256" key="2">
    <source>
        <dbReference type="ARBA" id="ARBA00023143"/>
    </source>
</evidence>
<comment type="function">
    <text evidence="3">Flagellin is the subunit protein which polymerizes to form the filaments of bacterial flagella.</text>
</comment>
<reference evidence="6 7" key="1">
    <citation type="submission" date="2014-03" db="EMBL/GenBank/DDBJ databases">
        <title>Genome of Paenirhodobacter enshiensis DW2-9.</title>
        <authorList>
            <person name="Wang D."/>
            <person name="Wang G."/>
        </authorList>
    </citation>
    <scope>NUCLEOTIDE SEQUENCE [LARGE SCALE GENOMIC DNA]</scope>
    <source>
        <strain evidence="6 7">DW2-9</strain>
    </source>
</reference>
<dbReference type="OrthoDB" id="8328560at2"/>
<dbReference type="GO" id="GO:0009288">
    <property type="term" value="C:bacterial-type flagellum"/>
    <property type="evidence" value="ECO:0007669"/>
    <property type="project" value="UniProtKB-SubCell"/>
</dbReference>
<evidence type="ECO:0000313" key="7">
    <source>
        <dbReference type="Proteomes" id="UP000028824"/>
    </source>
</evidence>
<protein>
    <recommendedName>
        <fullName evidence="3">Flagellin</fullName>
    </recommendedName>
</protein>
<gene>
    <name evidence="6" type="ORF">CG50_11520</name>
</gene>
<dbReference type="InterPro" id="IPR001029">
    <property type="entry name" value="Flagellin_N"/>
</dbReference>
<comment type="subcellular location">
    <subcellularLocation>
        <location evidence="3">Secreted</location>
    </subcellularLocation>
    <subcellularLocation>
        <location evidence="3">Bacterial flagellum</location>
    </subcellularLocation>
</comment>
<dbReference type="SUPFAM" id="SSF64518">
    <property type="entry name" value="Phase 1 flagellin"/>
    <property type="match status" value="1"/>
</dbReference>
<evidence type="ECO:0000259" key="5">
    <source>
        <dbReference type="Pfam" id="PF00700"/>
    </source>
</evidence>
<keyword evidence="7" id="KW-1185">Reference proteome</keyword>
<feature type="domain" description="Flagellin C-terminal" evidence="5">
    <location>
        <begin position="313"/>
        <end position="395"/>
    </location>
</feature>
<keyword evidence="3" id="KW-0964">Secreted</keyword>
<evidence type="ECO:0000256" key="1">
    <source>
        <dbReference type="ARBA" id="ARBA00005709"/>
    </source>
</evidence>
<accession>A0A086Y3I9</accession>
<dbReference type="InterPro" id="IPR042187">
    <property type="entry name" value="Flagellin_C_sub2"/>
</dbReference>
<feature type="domain" description="Flagellin N-terminal" evidence="4">
    <location>
        <begin position="4"/>
        <end position="138"/>
    </location>
</feature>
<evidence type="ECO:0000259" key="4">
    <source>
        <dbReference type="Pfam" id="PF00669"/>
    </source>
</evidence>
<keyword evidence="2 3" id="KW-0975">Bacterial flagellum</keyword>
<comment type="similarity">
    <text evidence="1 3">Belongs to the bacterial flagellin family.</text>
</comment>
<organism evidence="6 7">
    <name type="scientific">Paenirhodobacter enshiensis</name>
    <dbReference type="NCBI Taxonomy" id="1105367"/>
    <lineage>
        <taxon>Bacteria</taxon>
        <taxon>Pseudomonadati</taxon>
        <taxon>Pseudomonadota</taxon>
        <taxon>Alphaproteobacteria</taxon>
        <taxon>Rhodobacterales</taxon>
        <taxon>Rhodobacter group</taxon>
        <taxon>Paenirhodobacter</taxon>
    </lineage>
</organism>
<dbReference type="InterPro" id="IPR046358">
    <property type="entry name" value="Flagellin_C"/>
</dbReference>
<dbReference type="Pfam" id="PF00669">
    <property type="entry name" value="Flagellin_N"/>
    <property type="match status" value="1"/>
</dbReference>
<dbReference type="GO" id="GO:0005198">
    <property type="term" value="F:structural molecule activity"/>
    <property type="evidence" value="ECO:0007669"/>
    <property type="project" value="UniProtKB-UniRule"/>
</dbReference>
<dbReference type="eggNOG" id="COG1344">
    <property type="taxonomic scope" value="Bacteria"/>
</dbReference>
<dbReference type="AlphaFoldDB" id="A0A086Y3I9"/>
<dbReference type="RefSeq" id="WP_036635267.1">
    <property type="nucleotide sequence ID" value="NZ_JAYRGJ010000016.1"/>
</dbReference>
<evidence type="ECO:0000313" key="6">
    <source>
        <dbReference type="EMBL" id="KFI28839.1"/>
    </source>
</evidence>
<dbReference type="EMBL" id="JFZB01000005">
    <property type="protein sequence ID" value="KFI28839.1"/>
    <property type="molecule type" value="Genomic_DNA"/>
</dbReference>